<keyword evidence="3" id="KW-1185">Reference proteome</keyword>
<feature type="domain" description="BTB" evidence="1">
    <location>
        <begin position="41"/>
        <end position="106"/>
    </location>
</feature>
<accession>A0AAV9VRJ8</accession>
<protein>
    <recommendedName>
        <fullName evidence="1">BTB domain-containing protein</fullName>
    </recommendedName>
</protein>
<evidence type="ECO:0000313" key="2">
    <source>
        <dbReference type="EMBL" id="KAK6495124.1"/>
    </source>
</evidence>
<dbReference type="InterPro" id="IPR000210">
    <property type="entry name" value="BTB/POZ_dom"/>
</dbReference>
<dbReference type="Gene3D" id="3.30.710.10">
    <property type="entry name" value="Potassium Channel Kv1.1, Chain A"/>
    <property type="match status" value="1"/>
</dbReference>
<dbReference type="InterPro" id="IPR011333">
    <property type="entry name" value="SKP1/BTB/POZ_sf"/>
</dbReference>
<dbReference type="AlphaFoldDB" id="A0AAV9VRJ8"/>
<reference evidence="2 3" key="1">
    <citation type="submission" date="2023-08" db="EMBL/GenBank/DDBJ databases">
        <authorList>
            <person name="Palmer J.M."/>
        </authorList>
    </citation>
    <scope>NUCLEOTIDE SEQUENCE [LARGE SCALE GENOMIC DNA]</scope>
    <source>
        <strain evidence="2 3">TWF481</strain>
    </source>
</reference>
<comment type="caution">
    <text evidence="2">The sequence shown here is derived from an EMBL/GenBank/DDBJ whole genome shotgun (WGS) entry which is preliminary data.</text>
</comment>
<proteinExistence type="predicted"/>
<dbReference type="Proteomes" id="UP001370758">
    <property type="component" value="Unassembled WGS sequence"/>
</dbReference>
<dbReference type="SUPFAM" id="SSF54695">
    <property type="entry name" value="POZ domain"/>
    <property type="match status" value="1"/>
</dbReference>
<name>A0AAV9VRJ8_9PEZI</name>
<gene>
    <name evidence="2" type="ORF">TWF481_003152</name>
</gene>
<organism evidence="2 3">
    <name type="scientific">Arthrobotrys musiformis</name>
    <dbReference type="NCBI Taxonomy" id="47236"/>
    <lineage>
        <taxon>Eukaryota</taxon>
        <taxon>Fungi</taxon>
        <taxon>Dikarya</taxon>
        <taxon>Ascomycota</taxon>
        <taxon>Pezizomycotina</taxon>
        <taxon>Orbiliomycetes</taxon>
        <taxon>Orbiliales</taxon>
        <taxon>Orbiliaceae</taxon>
        <taxon>Arthrobotrys</taxon>
    </lineage>
</organism>
<dbReference type="PROSITE" id="PS50097">
    <property type="entry name" value="BTB"/>
    <property type="match status" value="1"/>
</dbReference>
<evidence type="ECO:0000259" key="1">
    <source>
        <dbReference type="PROSITE" id="PS50097"/>
    </source>
</evidence>
<sequence length="242" mass="27728">MTSYYIPQPKPEAKSRVRDESAAKLFRRATLESLRPDDELTDQMIRVGTKIYRLHSAITATQSGFFSRNHEAILQKNRIGQPFIVDDMNVTEDLFDRIVSWFYSARGFASADDFKALIALYKAASDLDVDVLLLRILEVVAADENGSKFPGGDAENILELLNLAYKELCPRPEPYPDDFPHTKSFYSSIINLCDRLCDRFLKTIPVSALIDLEVLDDDDIDWRLRAYLRERLDDATILVKDR</sequence>
<dbReference type="EMBL" id="JAVHJL010000013">
    <property type="protein sequence ID" value="KAK6495124.1"/>
    <property type="molecule type" value="Genomic_DNA"/>
</dbReference>
<evidence type="ECO:0000313" key="3">
    <source>
        <dbReference type="Proteomes" id="UP001370758"/>
    </source>
</evidence>